<accession>A0ABT3L6J1</accession>
<protein>
    <recommendedName>
        <fullName evidence="3">KGK domain-containing protein</fullName>
    </recommendedName>
</protein>
<evidence type="ECO:0000313" key="1">
    <source>
        <dbReference type="EMBL" id="MCW6037123.1"/>
    </source>
</evidence>
<dbReference type="EMBL" id="JAIHOM010000057">
    <property type="protein sequence ID" value="MCW6037123.1"/>
    <property type="molecule type" value="Genomic_DNA"/>
</dbReference>
<reference evidence="1 2" key="1">
    <citation type="submission" date="2021-08" db="EMBL/GenBank/DDBJ databases">
        <title>Draft genome sequence of Spirulina subsalsa with high tolerance to salinity and hype-accumulation of phycocyanin.</title>
        <authorList>
            <person name="Pei H."/>
            <person name="Jiang L."/>
        </authorList>
    </citation>
    <scope>NUCLEOTIDE SEQUENCE [LARGE SCALE GENOMIC DNA]</scope>
    <source>
        <strain evidence="1 2">FACHB-351</strain>
    </source>
</reference>
<evidence type="ECO:0000313" key="2">
    <source>
        <dbReference type="Proteomes" id="UP001526426"/>
    </source>
</evidence>
<proteinExistence type="predicted"/>
<gene>
    <name evidence="1" type="ORF">K4A83_12710</name>
</gene>
<name>A0ABT3L6J1_9CYAN</name>
<evidence type="ECO:0008006" key="3">
    <source>
        <dbReference type="Google" id="ProtNLM"/>
    </source>
</evidence>
<dbReference type="RefSeq" id="WP_407810020.1">
    <property type="nucleotide sequence ID" value="NZ_JAIHOM010000057.1"/>
</dbReference>
<organism evidence="1 2">
    <name type="scientific">Spirulina subsalsa FACHB-351</name>
    <dbReference type="NCBI Taxonomy" id="234711"/>
    <lineage>
        <taxon>Bacteria</taxon>
        <taxon>Bacillati</taxon>
        <taxon>Cyanobacteriota</taxon>
        <taxon>Cyanophyceae</taxon>
        <taxon>Spirulinales</taxon>
        <taxon>Spirulinaceae</taxon>
        <taxon>Spirulina</taxon>
    </lineage>
</organism>
<keyword evidence="2" id="KW-1185">Reference proteome</keyword>
<dbReference type="InterPro" id="IPR014971">
    <property type="entry name" value="KGK"/>
</dbReference>
<sequence length="54" mass="6124">MLNELDSSMLTDEGLECQYLSPKGGGWKKGRFRVMIEFIPDAPEHPLDDIRSSL</sequence>
<dbReference type="Pfam" id="PF08872">
    <property type="entry name" value="KGK"/>
    <property type="match status" value="1"/>
</dbReference>
<comment type="caution">
    <text evidence="1">The sequence shown here is derived from an EMBL/GenBank/DDBJ whole genome shotgun (WGS) entry which is preliminary data.</text>
</comment>
<dbReference type="Proteomes" id="UP001526426">
    <property type="component" value="Unassembled WGS sequence"/>
</dbReference>